<sequence>MKKVLFVLALLGSLQASAQLKEVDGVYQFQKITSIRMAQDEWNEKTSEWVEHQLINKKTAIDAKTNKIQLDMERTIHISGKPITVQFQYTVAFGPGWYQEKATNFTIQKGQSEFKMSDTGWQEKKLIVSATSFEINMISESLMSCMYSDLYASCQSQNENDM</sequence>
<organism evidence="2 3">
    <name type="scientific">Reichenbachiella ulvae</name>
    <dbReference type="NCBI Taxonomy" id="2980104"/>
    <lineage>
        <taxon>Bacteria</taxon>
        <taxon>Pseudomonadati</taxon>
        <taxon>Bacteroidota</taxon>
        <taxon>Cytophagia</taxon>
        <taxon>Cytophagales</taxon>
        <taxon>Reichenbachiellaceae</taxon>
        <taxon>Reichenbachiella</taxon>
    </lineage>
</organism>
<comment type="caution">
    <text evidence="2">The sequence shown here is derived from an EMBL/GenBank/DDBJ whole genome shotgun (WGS) entry which is preliminary data.</text>
</comment>
<evidence type="ECO:0000313" key="2">
    <source>
        <dbReference type="EMBL" id="MCV9385207.1"/>
    </source>
</evidence>
<protein>
    <recommendedName>
        <fullName evidence="4">DUF4468 domain-containing protein</fullName>
    </recommendedName>
</protein>
<dbReference type="EMBL" id="JAOYOD010000001">
    <property type="protein sequence ID" value="MCV9385207.1"/>
    <property type="molecule type" value="Genomic_DNA"/>
</dbReference>
<evidence type="ECO:0000313" key="3">
    <source>
        <dbReference type="Proteomes" id="UP001300692"/>
    </source>
</evidence>
<proteinExistence type="predicted"/>
<keyword evidence="3" id="KW-1185">Reference proteome</keyword>
<name>A0ABT3CNN3_9BACT</name>
<accession>A0ABT3CNN3</accession>
<keyword evidence="1" id="KW-0732">Signal</keyword>
<dbReference type="RefSeq" id="WP_264136000.1">
    <property type="nucleotide sequence ID" value="NZ_JAOYOD010000001.1"/>
</dbReference>
<feature type="chain" id="PRO_5046311052" description="DUF4468 domain-containing protein" evidence="1">
    <location>
        <begin position="19"/>
        <end position="162"/>
    </location>
</feature>
<reference evidence="2 3" key="1">
    <citation type="submission" date="2022-10" db="EMBL/GenBank/DDBJ databases">
        <title>Comparative genomics and taxonomic characterization of three novel marine species of genus Reichenbachiella exhibiting antioxidant and polysaccharide degradation activities.</title>
        <authorList>
            <person name="Muhammad N."/>
            <person name="Lee Y.-J."/>
            <person name="Ko J."/>
            <person name="Kim S.-G."/>
        </authorList>
    </citation>
    <scope>NUCLEOTIDE SEQUENCE [LARGE SCALE GENOMIC DNA]</scope>
    <source>
        <strain evidence="2 3">ABR2-5</strain>
    </source>
</reference>
<evidence type="ECO:0008006" key="4">
    <source>
        <dbReference type="Google" id="ProtNLM"/>
    </source>
</evidence>
<evidence type="ECO:0000256" key="1">
    <source>
        <dbReference type="SAM" id="SignalP"/>
    </source>
</evidence>
<dbReference type="Proteomes" id="UP001300692">
    <property type="component" value="Unassembled WGS sequence"/>
</dbReference>
<gene>
    <name evidence="2" type="ORF">N7U62_00955</name>
</gene>
<feature type="signal peptide" evidence="1">
    <location>
        <begin position="1"/>
        <end position="18"/>
    </location>
</feature>